<evidence type="ECO:0000256" key="1">
    <source>
        <dbReference type="ARBA" id="ARBA00023015"/>
    </source>
</evidence>
<evidence type="ECO:0000313" key="6">
    <source>
        <dbReference type="EMBL" id="MBD1269855.1"/>
    </source>
</evidence>
<dbReference type="InterPro" id="IPR050109">
    <property type="entry name" value="HTH-type_TetR-like_transc_reg"/>
</dbReference>
<protein>
    <submittedName>
        <fullName evidence="6 7">AcrR family transcriptional regulator</fullName>
    </submittedName>
</protein>
<dbReference type="PANTHER" id="PTHR30055">
    <property type="entry name" value="HTH-TYPE TRANSCRIPTIONAL REGULATOR RUTR"/>
    <property type="match status" value="1"/>
</dbReference>
<dbReference type="GO" id="GO:0000976">
    <property type="term" value="F:transcription cis-regulatory region binding"/>
    <property type="evidence" value="ECO:0007669"/>
    <property type="project" value="TreeGrafter"/>
</dbReference>
<keyword evidence="3" id="KW-0804">Transcription</keyword>
<evidence type="ECO:0000313" key="8">
    <source>
        <dbReference type="Proteomes" id="UP000587211"/>
    </source>
</evidence>
<accession>A0A8I0KHT1</accession>
<evidence type="ECO:0000259" key="5">
    <source>
        <dbReference type="PROSITE" id="PS50977"/>
    </source>
</evidence>
<comment type="caution">
    <text evidence="6">The sequence shown here is derived from an EMBL/GenBank/DDBJ whole genome shotgun (WGS) entry which is preliminary data.</text>
</comment>
<dbReference type="Gene3D" id="1.10.357.10">
    <property type="entry name" value="Tetracycline Repressor, domain 2"/>
    <property type="match status" value="1"/>
</dbReference>
<dbReference type="Proteomes" id="UP000587211">
    <property type="component" value="Unassembled WGS sequence"/>
</dbReference>
<sequence>MSATEAPRPPGRRWAKTEETRRQVLDAAAEVFIEQGYTRAGISDVVDRAGSSVGSVYHHFGGKAELYFALWDEYVGRLARAAADAVAKVRASGDADPLVQFEAGMLAYLEAGWRDRRLYPVFYSGDAPPEFETQRRDRSQEWIRRNVMILGLGNTVEDRLTVAALTSVVGEAARVAVGCGTAAQAKRVARHAVVLVRRLYPDAD</sequence>
<evidence type="ECO:0000313" key="9">
    <source>
        <dbReference type="Proteomes" id="UP000659061"/>
    </source>
</evidence>
<keyword evidence="2 4" id="KW-0238">DNA-binding</keyword>
<gene>
    <name evidence="7" type="ORF">BJ975_002863</name>
    <name evidence="6" type="ORF">IDH50_06420</name>
</gene>
<proteinExistence type="predicted"/>
<evidence type="ECO:0000256" key="4">
    <source>
        <dbReference type="PROSITE-ProRule" id="PRU00335"/>
    </source>
</evidence>
<dbReference type="PROSITE" id="PS50977">
    <property type="entry name" value="HTH_TETR_2"/>
    <property type="match status" value="1"/>
</dbReference>
<keyword evidence="1" id="KW-0805">Transcription regulation</keyword>
<dbReference type="Pfam" id="PF00440">
    <property type="entry name" value="TetR_N"/>
    <property type="match status" value="1"/>
</dbReference>
<keyword evidence="8" id="KW-1185">Reference proteome</keyword>
<feature type="domain" description="HTH tetR-type" evidence="5">
    <location>
        <begin position="18"/>
        <end position="78"/>
    </location>
</feature>
<name>A0A8I0KHT1_9ACTN</name>
<reference evidence="6" key="2">
    <citation type="submission" date="2020-09" db="EMBL/GenBank/DDBJ databases">
        <title>Novel species in genus Aeromicrobium.</title>
        <authorList>
            <person name="Zhang G."/>
        </authorList>
    </citation>
    <scope>NUCLEOTIDE SEQUENCE</scope>
    <source>
        <strain evidence="6">SSW1-57</strain>
    </source>
</reference>
<dbReference type="InterPro" id="IPR009057">
    <property type="entry name" value="Homeodomain-like_sf"/>
</dbReference>
<dbReference type="EMBL" id="JACWMT010000001">
    <property type="protein sequence ID" value="MBD1269855.1"/>
    <property type="molecule type" value="Genomic_DNA"/>
</dbReference>
<dbReference type="GO" id="GO:0003700">
    <property type="term" value="F:DNA-binding transcription factor activity"/>
    <property type="evidence" value="ECO:0007669"/>
    <property type="project" value="TreeGrafter"/>
</dbReference>
<dbReference type="Proteomes" id="UP000659061">
    <property type="component" value="Unassembled WGS sequence"/>
</dbReference>
<dbReference type="AlphaFoldDB" id="A0A8I0KHT1"/>
<evidence type="ECO:0000313" key="7">
    <source>
        <dbReference type="EMBL" id="NYI39488.1"/>
    </source>
</evidence>
<dbReference type="InterPro" id="IPR001647">
    <property type="entry name" value="HTH_TetR"/>
</dbReference>
<dbReference type="PANTHER" id="PTHR30055:SF234">
    <property type="entry name" value="HTH-TYPE TRANSCRIPTIONAL REGULATOR BETI"/>
    <property type="match status" value="1"/>
</dbReference>
<organism evidence="6 9">
    <name type="scientific">Aeromicrobium tamlense</name>
    <dbReference type="NCBI Taxonomy" id="375541"/>
    <lineage>
        <taxon>Bacteria</taxon>
        <taxon>Bacillati</taxon>
        <taxon>Actinomycetota</taxon>
        <taxon>Actinomycetes</taxon>
        <taxon>Propionibacteriales</taxon>
        <taxon>Nocardioidaceae</taxon>
        <taxon>Aeromicrobium</taxon>
    </lineage>
</organism>
<feature type="DNA-binding region" description="H-T-H motif" evidence="4">
    <location>
        <begin position="41"/>
        <end position="60"/>
    </location>
</feature>
<dbReference type="EMBL" id="JACBZN010000001">
    <property type="protein sequence ID" value="NYI39488.1"/>
    <property type="molecule type" value="Genomic_DNA"/>
</dbReference>
<evidence type="ECO:0000256" key="2">
    <source>
        <dbReference type="ARBA" id="ARBA00023125"/>
    </source>
</evidence>
<dbReference type="PRINTS" id="PR00455">
    <property type="entry name" value="HTHTETR"/>
</dbReference>
<dbReference type="RefSeq" id="WP_179427184.1">
    <property type="nucleotide sequence ID" value="NZ_BAAAMP010000002.1"/>
</dbReference>
<dbReference type="SUPFAM" id="SSF46689">
    <property type="entry name" value="Homeodomain-like"/>
    <property type="match status" value="1"/>
</dbReference>
<reference evidence="7 8" key="1">
    <citation type="submission" date="2020-07" db="EMBL/GenBank/DDBJ databases">
        <title>Sequencing the genomes of 1000 actinobacteria strains.</title>
        <authorList>
            <person name="Klenk H.-P."/>
        </authorList>
    </citation>
    <scope>NUCLEOTIDE SEQUENCE [LARGE SCALE GENOMIC DNA]</scope>
    <source>
        <strain evidence="7 8">DSM 19087</strain>
    </source>
</reference>
<evidence type="ECO:0000256" key="3">
    <source>
        <dbReference type="ARBA" id="ARBA00023163"/>
    </source>
</evidence>